<feature type="compositionally biased region" description="Polar residues" evidence="8">
    <location>
        <begin position="147"/>
        <end position="157"/>
    </location>
</feature>
<dbReference type="InterPro" id="IPR035897">
    <property type="entry name" value="Toll_tir_struct_dom_sf"/>
</dbReference>
<dbReference type="GeneID" id="113592145"/>
<dbReference type="GO" id="GO:0045087">
    <property type="term" value="P:innate immune response"/>
    <property type="evidence" value="ECO:0007669"/>
    <property type="project" value="UniProtKB-KW"/>
</dbReference>
<dbReference type="GeneTree" id="ENSGT00940000163706"/>
<feature type="coiled-coil region" evidence="7">
    <location>
        <begin position="399"/>
        <end position="436"/>
    </location>
</feature>
<accession>A0A4W4EKX0</accession>
<feature type="domain" description="TIR" evidence="9">
    <location>
        <begin position="244"/>
        <end position="381"/>
    </location>
</feature>
<evidence type="ECO:0000256" key="4">
    <source>
        <dbReference type="ARBA" id="ARBA00022588"/>
    </source>
</evidence>
<dbReference type="Proteomes" id="UP000314983">
    <property type="component" value="Chromosome 26"/>
</dbReference>
<dbReference type="RefSeq" id="XP_026888705.2">
    <property type="nucleotide sequence ID" value="XM_027032904.2"/>
</dbReference>
<reference evidence="10" key="5">
    <citation type="submission" date="2025-09" db="UniProtKB">
        <authorList>
            <consortium name="Ensembl"/>
        </authorList>
    </citation>
    <scope>IDENTIFICATION</scope>
</reference>
<keyword evidence="2" id="KW-0963">Cytoplasm</keyword>
<dbReference type="Pfam" id="PF13676">
    <property type="entry name" value="TIR_2"/>
    <property type="match status" value="1"/>
</dbReference>
<proteinExistence type="predicted"/>
<dbReference type="KEGG" id="eee:113592145"/>
<dbReference type="GO" id="GO:0005768">
    <property type="term" value="C:endosome"/>
    <property type="evidence" value="ECO:0007669"/>
    <property type="project" value="TreeGrafter"/>
</dbReference>
<dbReference type="RefSeq" id="XP_026888704.2">
    <property type="nucleotide sequence ID" value="XM_027032903.2"/>
</dbReference>
<evidence type="ECO:0000256" key="6">
    <source>
        <dbReference type="ARBA" id="ARBA00023198"/>
    </source>
</evidence>
<evidence type="ECO:0000256" key="8">
    <source>
        <dbReference type="SAM" id="MobiDB-lite"/>
    </source>
</evidence>
<keyword evidence="11" id="KW-1185">Reference proteome</keyword>
<feature type="region of interest" description="Disordered" evidence="8">
    <location>
        <begin position="57"/>
        <end position="94"/>
    </location>
</feature>
<dbReference type="GO" id="GO:0043123">
    <property type="term" value="P:positive regulation of canonical NF-kappaB signal transduction"/>
    <property type="evidence" value="ECO:0007669"/>
    <property type="project" value="TreeGrafter"/>
</dbReference>
<sequence length="513" mass="56884">MAEVNRLPGDKLTVGAQICANSAIKNLSCDVPGRLSGSGGTESNFRADRAVGGHQIMASSNLPGVDNAETLKAQGRGDPAMRDESYPSSLRSSSTCTSYSLEISLSANSSNSKDSQPLPLQTPPGSRDNQVIWTNPHNPLAPHSGERNASVTRSYKPSASKPLEKRDQPTDSTSAHFNQCLDMFGNCQIVTSKSTSQEHSLEKSFSSFPRSTAKVGAHPVSPELNTELMDGFSKEKTLTGEEALFYAFVILHAPEDTDEAVRIKARLEAISSTTGATFSEEFAEPGRSVFRCMQDAIDNSAFSMLLLTQNFNTRLNETNVDSALMNSVEKVHKYNTVIPLLPQTNALTHDKLPLVLKTKISLDERKSKNFETMAKKVLNSKKIQTQKEKWRQELHVKKQQEYQQRLREENRHCRDLNREHRKVQELEQERMNLLRQKRCSPGPYYPQPFSDQGYFRGAQPHGPGPYQRPCTIPSYASEPSSNIHIENAKYIIIGNDAKMTMGGAGNTSGEEDM</sequence>
<dbReference type="OMA" id="IHIQNAK"/>
<dbReference type="InterPro" id="IPR046946">
    <property type="entry name" value="TCAM1/2"/>
</dbReference>
<keyword evidence="4" id="KW-0399">Innate immunity</keyword>
<dbReference type="PANTHER" id="PTHR47230:SF1">
    <property type="entry name" value="TIR DOMAIN-CONTAINING ADAPTER MOLECULE 1"/>
    <property type="match status" value="1"/>
</dbReference>
<keyword evidence="3" id="KW-0597">Phosphoprotein</keyword>
<dbReference type="PANTHER" id="PTHR47230">
    <property type="entry name" value="TIR DOMAIN-CONTAINING ADAPTER MOLECULE 1"/>
    <property type="match status" value="1"/>
</dbReference>
<keyword evidence="5" id="KW-0391">Immunity</keyword>
<reference evidence="11" key="2">
    <citation type="journal article" date="2017" name="Sci. Adv.">
        <title>A tail of two voltages: Proteomic comparison of the three electric organs of the electric eel.</title>
        <authorList>
            <person name="Traeger L.L."/>
            <person name="Sabat G."/>
            <person name="Barrett-Wilt G.A."/>
            <person name="Wells G.B."/>
            <person name="Sussman M.R."/>
        </authorList>
    </citation>
    <scope>NUCLEOTIDE SEQUENCE [LARGE SCALE GENOMIC DNA]</scope>
</reference>
<name>A0A4W4EKX0_ELEEL</name>
<evidence type="ECO:0000313" key="10">
    <source>
        <dbReference type="Ensembl" id="ENSEEEP00000012774.2"/>
    </source>
</evidence>
<protein>
    <submittedName>
        <fullName evidence="10">TIR domain containing adaptor molecule 1</fullName>
    </submittedName>
</protein>
<feature type="region of interest" description="Disordered" evidence="8">
    <location>
        <begin position="107"/>
        <end position="174"/>
    </location>
</feature>
<dbReference type="AlphaFoldDB" id="A0A4W4EKX0"/>
<gene>
    <name evidence="10" type="primary">ticam1</name>
</gene>
<dbReference type="GO" id="GO:0035666">
    <property type="term" value="P:TRIF-dependent toll-like receptor signaling pathway"/>
    <property type="evidence" value="ECO:0007669"/>
    <property type="project" value="InterPro"/>
</dbReference>
<organism evidence="10 11">
    <name type="scientific">Electrophorus electricus</name>
    <name type="common">Electric eel</name>
    <name type="synonym">Gymnotus electricus</name>
    <dbReference type="NCBI Taxonomy" id="8005"/>
    <lineage>
        <taxon>Eukaryota</taxon>
        <taxon>Metazoa</taxon>
        <taxon>Chordata</taxon>
        <taxon>Craniata</taxon>
        <taxon>Vertebrata</taxon>
        <taxon>Euteleostomi</taxon>
        <taxon>Actinopterygii</taxon>
        <taxon>Neopterygii</taxon>
        <taxon>Teleostei</taxon>
        <taxon>Ostariophysi</taxon>
        <taxon>Gymnotiformes</taxon>
        <taxon>Gymnotoidei</taxon>
        <taxon>Gymnotidae</taxon>
        <taxon>Electrophorus</taxon>
    </lineage>
</organism>
<reference evidence="11" key="1">
    <citation type="journal article" date="2014" name="Science">
        <title>Nonhuman genetics. Genomic basis for the convergent evolution of electric organs.</title>
        <authorList>
            <person name="Gallant J.R."/>
            <person name="Traeger L.L."/>
            <person name="Volkening J.D."/>
            <person name="Moffett H."/>
            <person name="Chen P.H."/>
            <person name="Novina C.D."/>
            <person name="Phillips G.N.Jr."/>
            <person name="Anand R."/>
            <person name="Wells G.B."/>
            <person name="Pinch M."/>
            <person name="Guth R."/>
            <person name="Unguez G.A."/>
            <person name="Albert J.S."/>
            <person name="Zakon H.H."/>
            <person name="Samanta M.P."/>
            <person name="Sussman M.R."/>
        </authorList>
    </citation>
    <scope>NUCLEOTIDE SEQUENCE [LARGE SCALE GENOMIC DNA]</scope>
</reference>
<evidence type="ECO:0000256" key="2">
    <source>
        <dbReference type="ARBA" id="ARBA00022490"/>
    </source>
</evidence>
<keyword evidence="7" id="KW-0175">Coiled coil</keyword>
<dbReference type="GO" id="GO:0032481">
    <property type="term" value="P:positive regulation of type I interferon production"/>
    <property type="evidence" value="ECO:0007669"/>
    <property type="project" value="TreeGrafter"/>
</dbReference>
<dbReference type="InterPro" id="IPR000157">
    <property type="entry name" value="TIR_dom"/>
</dbReference>
<dbReference type="STRING" id="8005.ENSEEEP00000012774"/>
<keyword evidence="6" id="KW-0395">Inflammatory response</keyword>
<comment type="subcellular location">
    <subcellularLocation>
        <location evidence="1">Cytoplasm</location>
    </subcellularLocation>
</comment>
<evidence type="ECO:0000259" key="9">
    <source>
        <dbReference type="PROSITE" id="PS50104"/>
    </source>
</evidence>
<dbReference type="Gene3D" id="3.40.50.10140">
    <property type="entry name" value="Toll/interleukin-1 receptor homology (TIR) domain"/>
    <property type="match status" value="1"/>
</dbReference>
<reference evidence="10" key="3">
    <citation type="submission" date="2020-05" db="EMBL/GenBank/DDBJ databases">
        <title>Electrophorus electricus (electric eel) genome, fEleEle1, primary haplotype.</title>
        <authorList>
            <person name="Myers G."/>
            <person name="Meyer A."/>
            <person name="Fedrigo O."/>
            <person name="Formenti G."/>
            <person name="Rhie A."/>
            <person name="Tracey A."/>
            <person name="Sims Y."/>
            <person name="Jarvis E.D."/>
        </authorList>
    </citation>
    <scope>NUCLEOTIDE SEQUENCE [LARGE SCALE GENOMIC DNA]</scope>
</reference>
<dbReference type="GO" id="GO:0006954">
    <property type="term" value="P:inflammatory response"/>
    <property type="evidence" value="ECO:0007669"/>
    <property type="project" value="UniProtKB-KW"/>
</dbReference>
<dbReference type="Ensembl" id="ENSEEET00000012921.2">
    <property type="protein sequence ID" value="ENSEEEP00000012774.2"/>
    <property type="gene ID" value="ENSEEEG00000006419.2"/>
</dbReference>
<evidence type="ECO:0000256" key="1">
    <source>
        <dbReference type="ARBA" id="ARBA00004496"/>
    </source>
</evidence>
<dbReference type="GO" id="GO:0035591">
    <property type="term" value="F:signaling adaptor activity"/>
    <property type="evidence" value="ECO:0007669"/>
    <property type="project" value="TreeGrafter"/>
</dbReference>
<dbReference type="CTD" id="148022"/>
<evidence type="ECO:0000313" key="11">
    <source>
        <dbReference type="Proteomes" id="UP000314983"/>
    </source>
</evidence>
<reference evidence="10" key="4">
    <citation type="submission" date="2025-08" db="UniProtKB">
        <authorList>
            <consortium name="Ensembl"/>
        </authorList>
    </citation>
    <scope>IDENTIFICATION</scope>
</reference>
<evidence type="ECO:0000256" key="7">
    <source>
        <dbReference type="SAM" id="Coils"/>
    </source>
</evidence>
<evidence type="ECO:0000256" key="5">
    <source>
        <dbReference type="ARBA" id="ARBA00022859"/>
    </source>
</evidence>
<feature type="compositionally biased region" description="Polar residues" evidence="8">
    <location>
        <begin position="123"/>
        <end position="137"/>
    </location>
</feature>
<dbReference type="PROSITE" id="PS50104">
    <property type="entry name" value="TIR"/>
    <property type="match status" value="1"/>
</dbReference>
<evidence type="ECO:0000256" key="3">
    <source>
        <dbReference type="ARBA" id="ARBA00022553"/>
    </source>
</evidence>